<sequence length="67" mass="7813">MNINNKIIKVINDNLATNSEFEFIAELGDLTLADIYYIEKISTINSIKEKFNYQIIDNTYIKINYSC</sequence>
<dbReference type="EMBL" id="CP006721">
    <property type="protein sequence ID" value="AGX42466.1"/>
    <property type="molecule type" value="Genomic_DNA"/>
</dbReference>
<name>U5MS55_CLOSA</name>
<dbReference type="HOGENOM" id="CLU_2804745_0_0_9"/>
<keyword evidence="2" id="KW-1185">Reference proteome</keyword>
<dbReference type="AlphaFoldDB" id="U5MS55"/>
<dbReference type="GeneID" id="55473969"/>
<evidence type="ECO:0000313" key="1">
    <source>
        <dbReference type="EMBL" id="AGX42466.1"/>
    </source>
</evidence>
<proteinExistence type="predicted"/>
<dbReference type="OrthoDB" id="1917863at2"/>
<reference evidence="1 2" key="1">
    <citation type="journal article" date="2013" name="Genome Announc.">
        <title>Complete Genome Sequence of the Solvent Producer Clostridium saccharobutylicum NCP262 (DSM 13864).</title>
        <authorList>
            <person name="Poehlein A."/>
            <person name="Hartwich K."/>
            <person name="Krabben P."/>
            <person name="Ehrenreich A."/>
            <person name="Liebl W."/>
            <person name="Durre P."/>
            <person name="Gottschalk G."/>
            <person name="Daniel R."/>
        </authorList>
    </citation>
    <scope>NUCLEOTIDE SEQUENCE [LARGE SCALE GENOMIC DNA]</scope>
    <source>
        <strain evidence="1">DSM 13864</strain>
    </source>
</reference>
<protein>
    <submittedName>
        <fullName evidence="1">Uncharacterized protein</fullName>
    </submittedName>
</protein>
<dbReference type="PATRIC" id="fig|1345695.10.peg.4201"/>
<dbReference type="RefSeq" id="WP_022744746.1">
    <property type="nucleotide sequence ID" value="NC_022571.1"/>
</dbReference>
<dbReference type="KEGG" id="csb:CLSA_c14660"/>
<dbReference type="eggNOG" id="ENOG5032JVS">
    <property type="taxonomic scope" value="Bacteria"/>
</dbReference>
<dbReference type="Proteomes" id="UP000017118">
    <property type="component" value="Chromosome"/>
</dbReference>
<organism evidence="1 2">
    <name type="scientific">Clostridium saccharobutylicum DSM 13864</name>
    <dbReference type="NCBI Taxonomy" id="1345695"/>
    <lineage>
        <taxon>Bacteria</taxon>
        <taxon>Bacillati</taxon>
        <taxon>Bacillota</taxon>
        <taxon>Clostridia</taxon>
        <taxon>Eubacteriales</taxon>
        <taxon>Clostridiaceae</taxon>
        <taxon>Clostridium</taxon>
    </lineage>
</organism>
<accession>U5MS55</accession>
<evidence type="ECO:0000313" key="2">
    <source>
        <dbReference type="Proteomes" id="UP000017118"/>
    </source>
</evidence>
<gene>
    <name evidence="1" type="ORF">CLSA_c14660</name>
</gene>